<dbReference type="Proteomes" id="UP000286045">
    <property type="component" value="Unassembled WGS sequence"/>
</dbReference>
<reference evidence="2 3" key="1">
    <citation type="submission" date="2018-12" db="EMBL/GenBank/DDBJ databases">
        <title>Draft genome sequence of Xylaria grammica IHI A82.</title>
        <authorList>
            <person name="Buettner E."/>
            <person name="Kellner H."/>
        </authorList>
    </citation>
    <scope>NUCLEOTIDE SEQUENCE [LARGE SCALE GENOMIC DNA]</scope>
    <source>
        <strain evidence="2 3">IHI A82</strain>
    </source>
</reference>
<feature type="compositionally biased region" description="Basic and acidic residues" evidence="1">
    <location>
        <begin position="89"/>
        <end position="101"/>
    </location>
</feature>
<evidence type="ECO:0000313" key="2">
    <source>
        <dbReference type="EMBL" id="RWA03953.1"/>
    </source>
</evidence>
<name>A0A439CP77_9PEZI</name>
<evidence type="ECO:0000256" key="1">
    <source>
        <dbReference type="SAM" id="MobiDB-lite"/>
    </source>
</evidence>
<organism evidence="2 3">
    <name type="scientific">Xylaria grammica</name>
    <dbReference type="NCBI Taxonomy" id="363999"/>
    <lineage>
        <taxon>Eukaryota</taxon>
        <taxon>Fungi</taxon>
        <taxon>Dikarya</taxon>
        <taxon>Ascomycota</taxon>
        <taxon>Pezizomycotina</taxon>
        <taxon>Sordariomycetes</taxon>
        <taxon>Xylariomycetidae</taxon>
        <taxon>Xylariales</taxon>
        <taxon>Xylariaceae</taxon>
        <taxon>Xylaria</taxon>
    </lineage>
</organism>
<proteinExistence type="predicted"/>
<feature type="region of interest" description="Disordered" evidence="1">
    <location>
        <begin position="1"/>
        <end position="64"/>
    </location>
</feature>
<dbReference type="AlphaFoldDB" id="A0A439CP77"/>
<protein>
    <submittedName>
        <fullName evidence="2">Uncharacterized protein</fullName>
    </submittedName>
</protein>
<evidence type="ECO:0000313" key="3">
    <source>
        <dbReference type="Proteomes" id="UP000286045"/>
    </source>
</evidence>
<dbReference type="EMBL" id="RYZI01000661">
    <property type="protein sequence ID" value="RWA03953.1"/>
    <property type="molecule type" value="Genomic_DNA"/>
</dbReference>
<accession>A0A439CP77</accession>
<feature type="compositionally biased region" description="Polar residues" evidence="1">
    <location>
        <begin position="1"/>
        <end position="12"/>
    </location>
</feature>
<gene>
    <name evidence="2" type="ORF">EKO27_g11153</name>
</gene>
<sequence>MHKNISSHTVLSSHDVPPSAARKSPPEGTRRPCPANATNTSSGPRARTTARSTPAATVRRRTAPAFDDYSLGVVLLEPGAPVAAAQDRAGPHRHDSAALRD</sequence>
<comment type="caution">
    <text evidence="2">The sequence shown here is derived from an EMBL/GenBank/DDBJ whole genome shotgun (WGS) entry which is preliminary data.</text>
</comment>
<feature type="compositionally biased region" description="Low complexity" evidence="1">
    <location>
        <begin position="40"/>
        <end position="57"/>
    </location>
</feature>
<feature type="region of interest" description="Disordered" evidence="1">
    <location>
        <begin position="82"/>
        <end position="101"/>
    </location>
</feature>
<keyword evidence="3" id="KW-1185">Reference proteome</keyword>